<dbReference type="VEuPathDB" id="FungiDB:FOZG_11817"/>
<gene>
    <name evidence="1" type="ORF">FOZG_11817</name>
</gene>
<reference evidence="1" key="1">
    <citation type="submission" date="2011-06" db="EMBL/GenBank/DDBJ databases">
        <title>The Genome Sequence of Fusarium oxysporum Fo47.</title>
        <authorList>
            <consortium name="The Broad Institute Genome Sequencing Platform"/>
            <person name="Ma L.-J."/>
            <person name="Gale L.R."/>
            <person name="Schwartz D.C."/>
            <person name="Zhou S."/>
            <person name="Corby-Kistler H."/>
            <person name="Young S.K."/>
            <person name="Zeng Q."/>
            <person name="Gargeya S."/>
            <person name="Fitzgerald M."/>
            <person name="Haas B."/>
            <person name="Abouelleil A."/>
            <person name="Alvarado L."/>
            <person name="Arachchi H.M."/>
            <person name="Berlin A."/>
            <person name="Brown A."/>
            <person name="Chapman S.B."/>
            <person name="Chen Z."/>
            <person name="Dunbar C."/>
            <person name="Freedman E."/>
            <person name="Gearin G."/>
            <person name="Gellesch M."/>
            <person name="Goldberg J."/>
            <person name="Griggs A."/>
            <person name="Gujja S."/>
            <person name="Heiman D."/>
            <person name="Howarth C."/>
            <person name="Larson L."/>
            <person name="Lui A."/>
            <person name="MacDonald P.J.P."/>
            <person name="Mehta T."/>
            <person name="Montmayeur A."/>
            <person name="Murphy C."/>
            <person name="Neiman D."/>
            <person name="Pearson M."/>
            <person name="Priest M."/>
            <person name="Roberts A."/>
            <person name="Saif S."/>
            <person name="Shea T."/>
            <person name="Shenoy N."/>
            <person name="Sisk P."/>
            <person name="Stolte C."/>
            <person name="Sykes S."/>
            <person name="Wortman J."/>
            <person name="Nusbaum C."/>
            <person name="Birren B."/>
        </authorList>
    </citation>
    <scope>NUCLEOTIDE SEQUENCE [LARGE SCALE GENOMIC DNA]</scope>
    <source>
        <strain evidence="1">Fo47</strain>
    </source>
</reference>
<dbReference type="AlphaFoldDB" id="W9K286"/>
<sequence length="371" mass="41946">METHSDDRIISRLACDTELDRCKVIHVIIPAKLSAIHPERPVSSLGLLDTLPAELLVIALELLDFQSLSRLSRACLRGKRVVENYVPYQQVIQHAPKVPTALTKTNLVGYYPASAVYRTLRTHRCVSCSEYGAFLYLPTCERVCLECLFQNRGLWMMTPKMATWYFRLTHRQVQTLPIMDLIPGMYSLRGPETVHGEVFQLVNVKMAKRLAIEVHGSMKNLNDVLPRQMITSNNTYLFFRYREAPLEGPGCDPWKLPEQRNMGDDPYAGVSSLRVPYITDSRADWGQLCKGCEIAYKDFRKGSLPLGVLAGLRALHRRPDRPLFAWTTKLHSRHGLLAHAKDCYGAQKLLKSSGDQDQVEAPNVVPVANDS</sequence>
<organism evidence="1">
    <name type="scientific">Fusarium oxysporum Fo47</name>
    <dbReference type="NCBI Taxonomy" id="660027"/>
    <lineage>
        <taxon>Eukaryota</taxon>
        <taxon>Fungi</taxon>
        <taxon>Dikarya</taxon>
        <taxon>Ascomycota</taxon>
        <taxon>Pezizomycotina</taxon>
        <taxon>Sordariomycetes</taxon>
        <taxon>Hypocreomycetidae</taxon>
        <taxon>Hypocreales</taxon>
        <taxon>Nectriaceae</taxon>
        <taxon>Fusarium</taxon>
        <taxon>Fusarium oxysporum species complex</taxon>
    </lineage>
</organism>
<accession>W9K286</accession>
<dbReference type="EMBL" id="JH717903">
    <property type="protein sequence ID" value="EWZ36045.1"/>
    <property type="molecule type" value="Genomic_DNA"/>
</dbReference>
<evidence type="ECO:0000313" key="1">
    <source>
        <dbReference type="EMBL" id="EWZ36045.1"/>
    </source>
</evidence>
<dbReference type="HOGENOM" id="CLU_040048_0_0_1"/>
<proteinExistence type="predicted"/>
<dbReference type="PROSITE" id="PS50181">
    <property type="entry name" value="FBOX"/>
    <property type="match status" value="1"/>
</dbReference>
<dbReference type="Proteomes" id="UP000030766">
    <property type="component" value="Unassembled WGS sequence"/>
</dbReference>
<dbReference type="InterPro" id="IPR001810">
    <property type="entry name" value="F-box_dom"/>
</dbReference>
<reference evidence="1" key="2">
    <citation type="submission" date="2012-06" db="EMBL/GenBank/DDBJ databases">
        <title>Annotation of the Genome Sequence of Fusarium oxysporum Fo47.</title>
        <authorList>
            <consortium name="The Broad Institute Genomics Platform"/>
            <person name="Ma L.-J."/>
            <person name="Corby-Kistler H."/>
            <person name="Broz K."/>
            <person name="Gale L.R."/>
            <person name="Jonkers W."/>
            <person name="O'Donnell K."/>
            <person name="Ploetz R."/>
            <person name="Steinberg C."/>
            <person name="Schwartz D.C."/>
            <person name="VanEtten H."/>
            <person name="Zhou S."/>
            <person name="Young S.K."/>
            <person name="Zeng Q."/>
            <person name="Gargeya S."/>
            <person name="Fitzgerald M."/>
            <person name="Abouelleil A."/>
            <person name="Alvarado L."/>
            <person name="Chapman S.B."/>
            <person name="Gainer-Dewar J."/>
            <person name="Goldberg J."/>
            <person name="Griggs A."/>
            <person name="Gujja S."/>
            <person name="Hansen M."/>
            <person name="Howarth C."/>
            <person name="Imamovic A."/>
            <person name="Ireland A."/>
            <person name="Larimer J."/>
            <person name="McCowan C."/>
            <person name="Murphy C."/>
            <person name="Pearson M."/>
            <person name="Poon T.W."/>
            <person name="Priest M."/>
            <person name="Roberts A."/>
            <person name="Saif S."/>
            <person name="Shea T."/>
            <person name="Sykes S."/>
            <person name="Wortman J."/>
            <person name="Nusbaum C."/>
            <person name="Birren B."/>
        </authorList>
    </citation>
    <scope>NUCLEOTIDE SEQUENCE</scope>
    <source>
        <strain evidence="1">Fo47</strain>
    </source>
</reference>
<protein>
    <submittedName>
        <fullName evidence="1">Uncharacterized protein</fullName>
    </submittedName>
</protein>
<name>W9K286_FUSOX</name>